<reference evidence="10 11" key="1">
    <citation type="submission" date="2016-10" db="EMBL/GenBank/DDBJ databases">
        <authorList>
            <person name="de Groot N.N."/>
        </authorList>
    </citation>
    <scope>NUCLEOTIDE SEQUENCE [LARGE SCALE GENOMIC DNA]</scope>
    <source>
        <strain evidence="10 11">DSM 12272</strain>
    </source>
</reference>
<reference evidence="9 12" key="2">
    <citation type="submission" date="2020-08" db="EMBL/GenBank/DDBJ databases">
        <title>Clostridia isolated from Swiss meat.</title>
        <authorList>
            <person name="Wambui J."/>
            <person name="Stevens M.J.A."/>
            <person name="Stephan R."/>
        </authorList>
    </citation>
    <scope>NUCLEOTIDE SEQUENCE [LARGE SCALE GENOMIC DNA]</scope>
    <source>
        <strain evidence="9 12">CM001</strain>
    </source>
</reference>
<dbReference type="PROSITE" id="PS50928">
    <property type="entry name" value="ABC_TM1"/>
    <property type="match status" value="1"/>
</dbReference>
<dbReference type="OrthoDB" id="9773221at2"/>
<dbReference type="RefSeq" id="WP_089965314.1">
    <property type="nucleotide sequence ID" value="NZ_FNJM01000001.1"/>
</dbReference>
<dbReference type="AlphaFoldDB" id="A0A1H0MFK1"/>
<keyword evidence="5 7" id="KW-1133">Transmembrane helix</keyword>
<feature type="transmembrane region" description="Helical" evidence="7">
    <location>
        <begin position="131"/>
        <end position="152"/>
    </location>
</feature>
<dbReference type="PANTHER" id="PTHR43163">
    <property type="entry name" value="DIPEPTIDE TRANSPORT SYSTEM PERMEASE PROTEIN DPPB-RELATED"/>
    <property type="match status" value="1"/>
</dbReference>
<keyword evidence="11" id="KW-1185">Reference proteome</keyword>
<dbReference type="Proteomes" id="UP000198597">
    <property type="component" value="Unassembled WGS sequence"/>
</dbReference>
<dbReference type="STRING" id="94869.SAMN04488529_101437"/>
<proteinExistence type="inferred from homology"/>
<evidence type="ECO:0000256" key="4">
    <source>
        <dbReference type="ARBA" id="ARBA00022692"/>
    </source>
</evidence>
<feature type="transmembrane region" description="Helical" evidence="7">
    <location>
        <begin position="183"/>
        <end position="205"/>
    </location>
</feature>
<evidence type="ECO:0000313" key="12">
    <source>
        <dbReference type="Proteomes" id="UP000585258"/>
    </source>
</evidence>
<dbReference type="Proteomes" id="UP000585258">
    <property type="component" value="Unassembled WGS sequence"/>
</dbReference>
<evidence type="ECO:0000256" key="7">
    <source>
        <dbReference type="RuleBase" id="RU363032"/>
    </source>
</evidence>
<accession>A0A1H0MFK1</accession>
<gene>
    <name evidence="9" type="ORF">H7E68_03045</name>
    <name evidence="10" type="ORF">SAMN04488529_101437</name>
</gene>
<name>A0A1H0MFK1_9CLOT</name>
<feature type="transmembrane region" description="Helical" evidence="7">
    <location>
        <begin position="289"/>
        <end position="313"/>
    </location>
</feature>
<dbReference type="GO" id="GO:0005886">
    <property type="term" value="C:plasma membrane"/>
    <property type="evidence" value="ECO:0007669"/>
    <property type="project" value="UniProtKB-SubCell"/>
</dbReference>
<dbReference type="InterPro" id="IPR045621">
    <property type="entry name" value="BPD_transp_1_N"/>
</dbReference>
<organism evidence="10 11">
    <name type="scientific">Clostridium gasigenes</name>
    <dbReference type="NCBI Taxonomy" id="94869"/>
    <lineage>
        <taxon>Bacteria</taxon>
        <taxon>Bacillati</taxon>
        <taxon>Bacillota</taxon>
        <taxon>Clostridia</taxon>
        <taxon>Eubacteriales</taxon>
        <taxon>Clostridiaceae</taxon>
        <taxon>Clostridium</taxon>
    </lineage>
</organism>
<dbReference type="Pfam" id="PF19300">
    <property type="entry name" value="BPD_transp_1_N"/>
    <property type="match status" value="1"/>
</dbReference>
<keyword evidence="2 7" id="KW-0813">Transport</keyword>
<feature type="transmembrane region" description="Helical" evidence="7">
    <location>
        <begin position="99"/>
        <end position="119"/>
    </location>
</feature>
<feature type="transmembrane region" description="Helical" evidence="7">
    <location>
        <begin position="12"/>
        <end position="30"/>
    </location>
</feature>
<comment type="similarity">
    <text evidence="7">Belongs to the binding-protein-dependent transport system permease family.</text>
</comment>
<dbReference type="Gene3D" id="1.10.3720.10">
    <property type="entry name" value="MetI-like"/>
    <property type="match status" value="1"/>
</dbReference>
<dbReference type="EMBL" id="JACKWY010000002">
    <property type="protein sequence ID" value="MBB6713714.1"/>
    <property type="molecule type" value="Genomic_DNA"/>
</dbReference>
<feature type="transmembrane region" description="Helical" evidence="7">
    <location>
        <begin position="242"/>
        <end position="269"/>
    </location>
</feature>
<keyword evidence="6 7" id="KW-0472">Membrane</keyword>
<evidence type="ECO:0000313" key="10">
    <source>
        <dbReference type="EMBL" id="SDO79199.1"/>
    </source>
</evidence>
<evidence type="ECO:0000256" key="3">
    <source>
        <dbReference type="ARBA" id="ARBA00022475"/>
    </source>
</evidence>
<dbReference type="EMBL" id="FNJM01000001">
    <property type="protein sequence ID" value="SDO79199.1"/>
    <property type="molecule type" value="Genomic_DNA"/>
</dbReference>
<evidence type="ECO:0000313" key="9">
    <source>
        <dbReference type="EMBL" id="MBB6713714.1"/>
    </source>
</evidence>
<comment type="subcellular location">
    <subcellularLocation>
        <location evidence="1 7">Cell membrane</location>
        <topology evidence="1 7">Multi-pass membrane protein</topology>
    </subcellularLocation>
</comment>
<evidence type="ECO:0000256" key="1">
    <source>
        <dbReference type="ARBA" id="ARBA00004651"/>
    </source>
</evidence>
<evidence type="ECO:0000256" key="6">
    <source>
        <dbReference type="ARBA" id="ARBA00023136"/>
    </source>
</evidence>
<dbReference type="CDD" id="cd06261">
    <property type="entry name" value="TM_PBP2"/>
    <property type="match status" value="1"/>
</dbReference>
<dbReference type="InterPro" id="IPR035906">
    <property type="entry name" value="MetI-like_sf"/>
</dbReference>
<sequence length="320" mass="35344">MFTYIGRRLLQMIPVLLGVSIIIFVVISLAPGDYVDGKAGSNMTEAKKIELRESMGLDKPVPQRYISWLTKSFSGDFGYSLKFQQPVIKVIDTYVWNSFILAISAFIASIIIAVPIGIVSATKQYSFVDGFFTVIALIGISLPAFFLALMLIKVLAFDLPIFPVGGMTKTGSSTVGIKHFFDVIYHMLLPFIVLTVVQVGSLMRYTRTSMLEVIRQDYIRTARAKGLKESVVIYKHALRNALIPIVTILGLSLPGLFGGAMITETIFAWPGIGKVAFDCLNARDYPFLMAFNMLMAMLTLAGSLIADISYALVDPRIRLK</sequence>
<protein>
    <submittedName>
        <fullName evidence="9">ABC transporter permease</fullName>
    </submittedName>
    <submittedName>
        <fullName evidence="10">Peptide/nickel transport system permease protein</fullName>
    </submittedName>
</protein>
<evidence type="ECO:0000259" key="8">
    <source>
        <dbReference type="PROSITE" id="PS50928"/>
    </source>
</evidence>
<feature type="domain" description="ABC transmembrane type-1" evidence="8">
    <location>
        <begin position="95"/>
        <end position="306"/>
    </location>
</feature>
<dbReference type="SUPFAM" id="SSF161098">
    <property type="entry name" value="MetI-like"/>
    <property type="match status" value="1"/>
</dbReference>
<keyword evidence="4 7" id="KW-0812">Transmembrane</keyword>
<keyword evidence="3" id="KW-1003">Cell membrane</keyword>
<evidence type="ECO:0000313" key="11">
    <source>
        <dbReference type="Proteomes" id="UP000198597"/>
    </source>
</evidence>
<evidence type="ECO:0000256" key="5">
    <source>
        <dbReference type="ARBA" id="ARBA00022989"/>
    </source>
</evidence>
<evidence type="ECO:0000256" key="2">
    <source>
        <dbReference type="ARBA" id="ARBA00022448"/>
    </source>
</evidence>
<dbReference type="PANTHER" id="PTHR43163:SF6">
    <property type="entry name" value="DIPEPTIDE TRANSPORT SYSTEM PERMEASE PROTEIN DPPB-RELATED"/>
    <property type="match status" value="1"/>
</dbReference>
<dbReference type="Pfam" id="PF00528">
    <property type="entry name" value="BPD_transp_1"/>
    <property type="match status" value="1"/>
</dbReference>
<dbReference type="GO" id="GO:0055085">
    <property type="term" value="P:transmembrane transport"/>
    <property type="evidence" value="ECO:0007669"/>
    <property type="project" value="InterPro"/>
</dbReference>
<dbReference type="InterPro" id="IPR000515">
    <property type="entry name" value="MetI-like"/>
</dbReference>